<sequence>MDSEGQSPKSRFLEAVDDGSETLHKGLNSEVEEPQNVSGFESSVEAVGSPPTASEPVRDETSVVEAEISSHSSQSPPSATAGVNSTSPVVQKGTGLRKWRRVRRDLIKDASNSADSAQILKRRYNNTESSKIHGESKLKSMSEAEVEESVESMESVESRNDEINPNVVVTGTLDPELELLASSGFSIGMDSDNSEDHSCKSSTAASAPRQKYEALRSGRERGRVKNLGGKGSTGFGPQKVQHEGGGMVDSGKKIRDDLSRFEKENSLSSVESDLRSSVVGILQWGNVIDRNGKHPGRSAKFDEHSDEDHTGGEVRSGYYKNNMKDENLFSDDLDGKLEEEDDQKSEKQSSSDLDPFMKSAILLQEAQEALEKEIEKIGAIGTEQVGDPKLFDKMEARSSLTLEADIIYLKNKVENLEFKLEESSATIKAKEQKLCELEAVLGSNSPPDIERSSTRLSSLRQNEEDLNSELEVLIKKKMEADIEYFLITRTTGNLKTLSEDQIRLFHEQKHLARDHEQTMLKLRDAEERMTELSERTEKLDEYCRELVGMESVLRLQNKLFRFSLCFVVQLMLLLLALGLFLVHLLSRADGVAPT</sequence>
<evidence type="ECO:0000256" key="1">
    <source>
        <dbReference type="SAM" id="Coils"/>
    </source>
</evidence>
<dbReference type="InterPro" id="IPR044696">
    <property type="entry name" value="WIP1/2/3"/>
</dbReference>
<keyword evidence="3" id="KW-0472">Membrane</keyword>
<feature type="region of interest" description="Disordered" evidence="2">
    <location>
        <begin position="288"/>
        <end position="329"/>
    </location>
</feature>
<reference evidence="4 5" key="1">
    <citation type="journal article" date="2022" name="Nat. Plants">
        <title>Genomes of leafy and leafless Platanthera orchids illuminate the evolution of mycoheterotrophy.</title>
        <authorList>
            <person name="Li M.H."/>
            <person name="Liu K.W."/>
            <person name="Li Z."/>
            <person name="Lu H.C."/>
            <person name="Ye Q.L."/>
            <person name="Zhang D."/>
            <person name="Wang J.Y."/>
            <person name="Li Y.F."/>
            <person name="Zhong Z.M."/>
            <person name="Liu X."/>
            <person name="Yu X."/>
            <person name="Liu D.K."/>
            <person name="Tu X.D."/>
            <person name="Liu B."/>
            <person name="Hao Y."/>
            <person name="Liao X.Y."/>
            <person name="Jiang Y.T."/>
            <person name="Sun W.H."/>
            <person name="Chen J."/>
            <person name="Chen Y.Q."/>
            <person name="Ai Y."/>
            <person name="Zhai J.W."/>
            <person name="Wu S.S."/>
            <person name="Zhou Z."/>
            <person name="Hsiao Y.Y."/>
            <person name="Wu W.L."/>
            <person name="Chen Y.Y."/>
            <person name="Lin Y.F."/>
            <person name="Hsu J.L."/>
            <person name="Li C.Y."/>
            <person name="Wang Z.W."/>
            <person name="Zhao X."/>
            <person name="Zhong W.Y."/>
            <person name="Ma X.K."/>
            <person name="Ma L."/>
            <person name="Huang J."/>
            <person name="Chen G.Z."/>
            <person name="Huang M.Z."/>
            <person name="Huang L."/>
            <person name="Peng D.H."/>
            <person name="Luo Y.B."/>
            <person name="Zou S.Q."/>
            <person name="Chen S.P."/>
            <person name="Lan S."/>
            <person name="Tsai W.C."/>
            <person name="Van de Peer Y."/>
            <person name="Liu Z.J."/>
        </authorList>
    </citation>
    <scope>NUCLEOTIDE SEQUENCE [LARGE SCALE GENOMIC DNA]</scope>
    <source>
        <strain evidence="4">Lor287</strain>
    </source>
</reference>
<feature type="compositionally biased region" description="Basic and acidic residues" evidence="2">
    <location>
        <begin position="130"/>
        <end position="142"/>
    </location>
</feature>
<evidence type="ECO:0000313" key="5">
    <source>
        <dbReference type="Proteomes" id="UP001418222"/>
    </source>
</evidence>
<dbReference type="EMBL" id="JBBWWQ010000008">
    <property type="protein sequence ID" value="KAK8940846.1"/>
    <property type="molecule type" value="Genomic_DNA"/>
</dbReference>
<gene>
    <name evidence="4" type="primary">WIP1</name>
    <name evidence="4" type="ORF">KSP39_PZI010400</name>
</gene>
<feature type="region of interest" description="Disordered" evidence="2">
    <location>
        <begin position="1"/>
        <end position="97"/>
    </location>
</feature>
<comment type="caution">
    <text evidence="4">The sequence shown here is derived from an EMBL/GenBank/DDBJ whole genome shotgun (WGS) entry which is preliminary data.</text>
</comment>
<dbReference type="Proteomes" id="UP001418222">
    <property type="component" value="Unassembled WGS sequence"/>
</dbReference>
<accession>A0AAP0G6T8</accession>
<feature type="transmembrane region" description="Helical" evidence="3">
    <location>
        <begin position="559"/>
        <end position="585"/>
    </location>
</feature>
<proteinExistence type="predicted"/>
<keyword evidence="5" id="KW-1185">Reference proteome</keyword>
<organism evidence="4 5">
    <name type="scientific">Platanthera zijinensis</name>
    <dbReference type="NCBI Taxonomy" id="2320716"/>
    <lineage>
        <taxon>Eukaryota</taxon>
        <taxon>Viridiplantae</taxon>
        <taxon>Streptophyta</taxon>
        <taxon>Embryophyta</taxon>
        <taxon>Tracheophyta</taxon>
        <taxon>Spermatophyta</taxon>
        <taxon>Magnoliopsida</taxon>
        <taxon>Liliopsida</taxon>
        <taxon>Asparagales</taxon>
        <taxon>Orchidaceae</taxon>
        <taxon>Orchidoideae</taxon>
        <taxon>Orchideae</taxon>
        <taxon>Orchidinae</taxon>
        <taxon>Platanthera</taxon>
    </lineage>
</organism>
<feature type="region of interest" description="Disordered" evidence="2">
    <location>
        <begin position="188"/>
        <end position="257"/>
    </location>
</feature>
<feature type="region of interest" description="Disordered" evidence="2">
    <location>
        <begin position="114"/>
        <end position="167"/>
    </location>
</feature>
<feature type="coiled-coil region" evidence="1">
    <location>
        <begin position="413"/>
        <end position="483"/>
    </location>
</feature>
<evidence type="ECO:0000313" key="4">
    <source>
        <dbReference type="EMBL" id="KAK8940846.1"/>
    </source>
</evidence>
<feature type="compositionally biased region" description="Low complexity" evidence="2">
    <location>
        <begin position="69"/>
        <end position="78"/>
    </location>
</feature>
<evidence type="ECO:0000256" key="3">
    <source>
        <dbReference type="SAM" id="Phobius"/>
    </source>
</evidence>
<keyword evidence="3" id="KW-0812">Transmembrane</keyword>
<feature type="coiled-coil region" evidence="1">
    <location>
        <begin position="515"/>
        <end position="542"/>
    </location>
</feature>
<protein>
    <submittedName>
        <fullName evidence="4">WPP domain-interacting protein 1</fullName>
    </submittedName>
</protein>
<evidence type="ECO:0000256" key="2">
    <source>
        <dbReference type="SAM" id="MobiDB-lite"/>
    </source>
</evidence>
<dbReference type="PANTHER" id="PTHR34562:SF8">
    <property type="entry name" value="WPP DOMAIN-INTERACTING PROTEIN 1"/>
    <property type="match status" value="1"/>
</dbReference>
<dbReference type="PANTHER" id="PTHR34562">
    <property type="entry name" value="WPP DOMAIN-INTERACTING PROTEIN 2"/>
    <property type="match status" value="1"/>
</dbReference>
<feature type="compositionally biased region" description="Basic and acidic residues" evidence="2">
    <location>
        <begin position="299"/>
        <end position="312"/>
    </location>
</feature>
<name>A0AAP0G6T8_9ASPA</name>
<keyword evidence="1" id="KW-0175">Coiled coil</keyword>
<feature type="compositionally biased region" description="Basic and acidic residues" evidence="2">
    <location>
        <begin position="210"/>
        <end position="223"/>
    </location>
</feature>
<dbReference type="AlphaFoldDB" id="A0AAP0G6T8"/>
<keyword evidence="3" id="KW-1133">Transmembrane helix</keyword>